<name>A0A1F4V3T1_UNCKA</name>
<dbReference type="InterPro" id="IPR011991">
    <property type="entry name" value="ArsR-like_HTH"/>
</dbReference>
<dbReference type="SMART" id="SM00418">
    <property type="entry name" value="HTH_ARSR"/>
    <property type="match status" value="1"/>
</dbReference>
<dbReference type="CDD" id="cd00090">
    <property type="entry name" value="HTH_ARSR"/>
    <property type="match status" value="1"/>
</dbReference>
<dbReference type="PRINTS" id="PR00778">
    <property type="entry name" value="HTHARSR"/>
</dbReference>
<gene>
    <name evidence="5" type="ORF">A2982_03925</name>
</gene>
<keyword evidence="1" id="KW-0805">Transcription regulation</keyword>
<dbReference type="InterPro" id="IPR036390">
    <property type="entry name" value="WH_DNA-bd_sf"/>
</dbReference>
<dbReference type="EMBL" id="MEVH01000012">
    <property type="protein sequence ID" value="OGC51846.1"/>
    <property type="molecule type" value="Genomic_DNA"/>
</dbReference>
<dbReference type="STRING" id="1802624.A2982_03925"/>
<proteinExistence type="predicted"/>
<dbReference type="PROSITE" id="PS50987">
    <property type="entry name" value="HTH_ARSR_2"/>
    <property type="match status" value="1"/>
</dbReference>
<evidence type="ECO:0000313" key="5">
    <source>
        <dbReference type="EMBL" id="OGC51846.1"/>
    </source>
</evidence>
<protein>
    <recommendedName>
        <fullName evidence="4">HTH arsR-type domain-containing protein</fullName>
    </recommendedName>
</protein>
<comment type="caution">
    <text evidence="5">The sequence shown here is derived from an EMBL/GenBank/DDBJ whole genome shotgun (WGS) entry which is preliminary data.</text>
</comment>
<feature type="domain" description="HTH arsR-type" evidence="4">
    <location>
        <begin position="1"/>
        <end position="86"/>
    </location>
</feature>
<dbReference type="InterPro" id="IPR051011">
    <property type="entry name" value="Metal_resp_trans_reg"/>
</dbReference>
<dbReference type="Proteomes" id="UP000178771">
    <property type="component" value="Unassembled WGS sequence"/>
</dbReference>
<evidence type="ECO:0000256" key="3">
    <source>
        <dbReference type="ARBA" id="ARBA00023163"/>
    </source>
</evidence>
<evidence type="ECO:0000259" key="4">
    <source>
        <dbReference type="PROSITE" id="PS50987"/>
    </source>
</evidence>
<dbReference type="SUPFAM" id="SSF46785">
    <property type="entry name" value="Winged helix' DNA-binding domain"/>
    <property type="match status" value="1"/>
</dbReference>
<keyword evidence="2" id="KW-0238">DNA-binding</keyword>
<dbReference type="PANTHER" id="PTHR43132">
    <property type="entry name" value="ARSENICAL RESISTANCE OPERON REPRESSOR ARSR-RELATED"/>
    <property type="match status" value="1"/>
</dbReference>
<keyword evidence="3" id="KW-0804">Transcription</keyword>
<reference evidence="5 6" key="1">
    <citation type="journal article" date="2016" name="Nat. Commun.">
        <title>Thousands of microbial genomes shed light on interconnected biogeochemical processes in an aquifer system.</title>
        <authorList>
            <person name="Anantharaman K."/>
            <person name="Brown C.T."/>
            <person name="Hug L.A."/>
            <person name="Sharon I."/>
            <person name="Castelle C.J."/>
            <person name="Probst A.J."/>
            <person name="Thomas B.C."/>
            <person name="Singh A."/>
            <person name="Wilkins M.J."/>
            <person name="Karaoz U."/>
            <person name="Brodie E.L."/>
            <person name="Williams K.H."/>
            <person name="Hubbard S.S."/>
            <person name="Banfield J.F."/>
        </authorList>
    </citation>
    <scope>NUCLEOTIDE SEQUENCE [LARGE SCALE GENOMIC DNA]</scope>
</reference>
<organism evidence="5 6">
    <name type="scientific">candidate division WWE3 bacterium RIFCSPLOWO2_01_FULL_39_13</name>
    <dbReference type="NCBI Taxonomy" id="1802624"/>
    <lineage>
        <taxon>Bacteria</taxon>
        <taxon>Katanobacteria</taxon>
    </lineage>
</organism>
<evidence type="ECO:0000256" key="1">
    <source>
        <dbReference type="ARBA" id="ARBA00023015"/>
    </source>
</evidence>
<sequence>MKILCSECFKNLGVASRAEIYNFIKSSLKASVSEVTRYVKLRQPTVSYHLKEMTESGLLCRQKNGRQVVYSINTICPHSKTKCIVA</sequence>
<accession>A0A1F4V3T1</accession>
<dbReference type="InterPro" id="IPR036388">
    <property type="entry name" value="WH-like_DNA-bd_sf"/>
</dbReference>
<dbReference type="Gene3D" id="1.10.10.10">
    <property type="entry name" value="Winged helix-like DNA-binding domain superfamily/Winged helix DNA-binding domain"/>
    <property type="match status" value="1"/>
</dbReference>
<evidence type="ECO:0000313" key="6">
    <source>
        <dbReference type="Proteomes" id="UP000178771"/>
    </source>
</evidence>
<dbReference type="PANTHER" id="PTHR43132:SF2">
    <property type="entry name" value="ARSENICAL RESISTANCE OPERON REPRESSOR ARSR-RELATED"/>
    <property type="match status" value="1"/>
</dbReference>
<dbReference type="Pfam" id="PF01022">
    <property type="entry name" value="HTH_5"/>
    <property type="match status" value="1"/>
</dbReference>
<evidence type="ECO:0000256" key="2">
    <source>
        <dbReference type="ARBA" id="ARBA00023125"/>
    </source>
</evidence>
<dbReference type="InterPro" id="IPR001845">
    <property type="entry name" value="HTH_ArsR_DNA-bd_dom"/>
</dbReference>
<dbReference type="GO" id="GO:0003700">
    <property type="term" value="F:DNA-binding transcription factor activity"/>
    <property type="evidence" value="ECO:0007669"/>
    <property type="project" value="InterPro"/>
</dbReference>
<dbReference type="AlphaFoldDB" id="A0A1F4V3T1"/>
<dbReference type="GO" id="GO:0003677">
    <property type="term" value="F:DNA binding"/>
    <property type="evidence" value="ECO:0007669"/>
    <property type="project" value="UniProtKB-KW"/>
</dbReference>